<dbReference type="EC" id="2.7.11.1" evidence="1"/>
<feature type="compositionally biased region" description="Basic and acidic residues" evidence="9">
    <location>
        <begin position="213"/>
        <end position="222"/>
    </location>
</feature>
<dbReference type="PROSITE" id="PS00108">
    <property type="entry name" value="PROTEIN_KINASE_ST"/>
    <property type="match status" value="1"/>
</dbReference>
<dbReference type="InterPro" id="IPR000719">
    <property type="entry name" value="Prot_kinase_dom"/>
</dbReference>
<dbReference type="AlphaFoldDB" id="A0A9Q9EKM1"/>
<sequence>MRLDDDELVEHGREWYVEFMEQVIAATPDITTDTPAALWEDFSEDYQISVAKALYQFRKTYKEQGDATEHFAYAEKYRGAADDDGEGWRPPFEYYVQRRTEAVSAELNLAEACRNLHEVWEGQVGDPTTQYYMELFASTHEAMQNNLTEQVDGLREAAEDKVKLLEREKEERVEAERKEEKKKKAAEKKKKQKAKKKQKKKKGQDEDTEMVDADDRGGEEPVKGSTSKAGGGEGEGGDKADYSDGEGEADPRKDGGDAGDSGDGGEGKVAAGVESGSEEIAWHGQQKVGEGGEGTAYLWLKTGADGKISNRVVRKTVNLNGNWDKAHLWTNGAPAPDAATPIGTIPTEVAAGLNIRSRGGCSSIVELKNYSFEGRRLNIYLEWCPYRSATKLVVDTSYDSSLHDNRKELPHEDVSHVSTLVPEPFCWATFLSLVTAGLMMERGQIAAAGADPLWEAIIHRDLKLENIFLGVQPQSNFVGYPQPKVGDFGTAILVPPNDSRNVTSLIQRATDDHNTPEQLGELLGPDSATVVRQSSKTNVWGVGIVMYSILAGQFGPVGEGEDLWFDFSKADRREPPSLDATARGTYSVHLRNLVMACLRFNTDNRPTFDHLLQECMKYTNPAVPADDQADGMRDIQPSDANFDQKYYQTHELKYDDEDKYQIGLAYAAVDFEEDGTTAPPGLWDV</sequence>
<accession>A0A9Q9EKM1</accession>
<evidence type="ECO:0000259" key="10">
    <source>
        <dbReference type="PROSITE" id="PS50011"/>
    </source>
</evidence>
<evidence type="ECO:0000256" key="7">
    <source>
        <dbReference type="ARBA" id="ARBA00047899"/>
    </source>
</evidence>
<evidence type="ECO:0000256" key="5">
    <source>
        <dbReference type="ARBA" id="ARBA00022777"/>
    </source>
</evidence>
<feature type="domain" description="Protein kinase" evidence="10">
    <location>
        <begin position="282"/>
        <end position="623"/>
    </location>
</feature>
<comment type="catalytic activity">
    <reaction evidence="8">
        <text>L-seryl-[protein] + ATP = O-phospho-L-seryl-[protein] + ADP + H(+)</text>
        <dbReference type="Rhea" id="RHEA:17989"/>
        <dbReference type="Rhea" id="RHEA-COMP:9863"/>
        <dbReference type="Rhea" id="RHEA-COMP:11604"/>
        <dbReference type="ChEBI" id="CHEBI:15378"/>
        <dbReference type="ChEBI" id="CHEBI:29999"/>
        <dbReference type="ChEBI" id="CHEBI:30616"/>
        <dbReference type="ChEBI" id="CHEBI:83421"/>
        <dbReference type="ChEBI" id="CHEBI:456216"/>
        <dbReference type="EC" id="2.7.11.1"/>
    </reaction>
</comment>
<dbReference type="Gene3D" id="1.10.510.10">
    <property type="entry name" value="Transferase(Phosphotransferase) domain 1"/>
    <property type="match status" value="1"/>
</dbReference>
<keyword evidence="4" id="KW-0547">Nucleotide-binding</keyword>
<dbReference type="PANTHER" id="PTHR43671">
    <property type="entry name" value="SERINE/THREONINE-PROTEIN KINASE NEK"/>
    <property type="match status" value="1"/>
</dbReference>
<feature type="compositionally biased region" description="Basic residues" evidence="9">
    <location>
        <begin position="180"/>
        <end position="202"/>
    </location>
</feature>
<dbReference type="PANTHER" id="PTHR43671:SF98">
    <property type="entry name" value="SERINE_THREONINE-PROTEIN KINASE NEK11"/>
    <property type="match status" value="1"/>
</dbReference>
<feature type="region of interest" description="Disordered" evidence="9">
    <location>
        <begin position="169"/>
        <end position="277"/>
    </location>
</feature>
<gene>
    <name evidence="11" type="ORF">Slin15195_G067330</name>
</gene>
<dbReference type="InterPro" id="IPR011009">
    <property type="entry name" value="Kinase-like_dom_sf"/>
</dbReference>
<dbReference type="SUPFAM" id="SSF56112">
    <property type="entry name" value="Protein kinase-like (PK-like)"/>
    <property type="match status" value="1"/>
</dbReference>
<protein>
    <recommendedName>
        <fullName evidence="1">non-specific serine/threonine protein kinase</fullName>
        <ecNumber evidence="1">2.7.11.1</ecNumber>
    </recommendedName>
</protein>
<keyword evidence="3" id="KW-0808">Transferase</keyword>
<keyword evidence="5 11" id="KW-0418">Kinase</keyword>
<dbReference type="SMART" id="SM00220">
    <property type="entry name" value="S_TKc"/>
    <property type="match status" value="1"/>
</dbReference>
<proteinExistence type="predicted"/>
<dbReference type="Pfam" id="PF00069">
    <property type="entry name" value="Pkinase"/>
    <property type="match status" value="1"/>
</dbReference>
<dbReference type="GO" id="GO:0004674">
    <property type="term" value="F:protein serine/threonine kinase activity"/>
    <property type="evidence" value="ECO:0007669"/>
    <property type="project" value="UniProtKB-KW"/>
</dbReference>
<evidence type="ECO:0000256" key="6">
    <source>
        <dbReference type="ARBA" id="ARBA00022840"/>
    </source>
</evidence>
<evidence type="ECO:0000256" key="3">
    <source>
        <dbReference type="ARBA" id="ARBA00022679"/>
    </source>
</evidence>
<evidence type="ECO:0000256" key="1">
    <source>
        <dbReference type="ARBA" id="ARBA00012513"/>
    </source>
</evidence>
<name>A0A9Q9EKM1_9PEZI</name>
<evidence type="ECO:0000313" key="12">
    <source>
        <dbReference type="Proteomes" id="UP001056384"/>
    </source>
</evidence>
<dbReference type="EMBL" id="CP099422">
    <property type="protein sequence ID" value="USW53414.1"/>
    <property type="molecule type" value="Genomic_DNA"/>
</dbReference>
<evidence type="ECO:0000256" key="8">
    <source>
        <dbReference type="ARBA" id="ARBA00048679"/>
    </source>
</evidence>
<dbReference type="InterPro" id="IPR008271">
    <property type="entry name" value="Ser/Thr_kinase_AS"/>
</dbReference>
<dbReference type="GO" id="GO:0005524">
    <property type="term" value="F:ATP binding"/>
    <property type="evidence" value="ECO:0007669"/>
    <property type="project" value="UniProtKB-KW"/>
</dbReference>
<keyword evidence="2" id="KW-0723">Serine/threonine-protein kinase</keyword>
<evidence type="ECO:0000256" key="2">
    <source>
        <dbReference type="ARBA" id="ARBA00022527"/>
    </source>
</evidence>
<dbReference type="PROSITE" id="PS50011">
    <property type="entry name" value="PROTEIN_KINASE_DOM"/>
    <property type="match status" value="1"/>
</dbReference>
<keyword evidence="6" id="KW-0067">ATP-binding</keyword>
<organism evidence="11 12">
    <name type="scientific">Septoria linicola</name>
    <dbReference type="NCBI Taxonomy" id="215465"/>
    <lineage>
        <taxon>Eukaryota</taxon>
        <taxon>Fungi</taxon>
        <taxon>Dikarya</taxon>
        <taxon>Ascomycota</taxon>
        <taxon>Pezizomycotina</taxon>
        <taxon>Dothideomycetes</taxon>
        <taxon>Dothideomycetidae</taxon>
        <taxon>Mycosphaerellales</taxon>
        <taxon>Mycosphaerellaceae</taxon>
        <taxon>Septoria</taxon>
    </lineage>
</organism>
<evidence type="ECO:0000256" key="4">
    <source>
        <dbReference type="ARBA" id="ARBA00022741"/>
    </source>
</evidence>
<keyword evidence="12" id="KW-1185">Reference proteome</keyword>
<dbReference type="InterPro" id="IPR050660">
    <property type="entry name" value="NEK_Ser/Thr_kinase"/>
</dbReference>
<reference evidence="11" key="1">
    <citation type="submission" date="2022-06" db="EMBL/GenBank/DDBJ databases">
        <title>Complete genome sequences of two strains of the flax pathogen Septoria linicola.</title>
        <authorList>
            <person name="Lapalu N."/>
            <person name="Simon A."/>
            <person name="Demenou B."/>
            <person name="Paumier D."/>
            <person name="Guillot M.-P."/>
            <person name="Gout L."/>
            <person name="Valade R."/>
        </authorList>
    </citation>
    <scope>NUCLEOTIDE SEQUENCE</scope>
    <source>
        <strain evidence="11">SE15195</strain>
    </source>
</reference>
<comment type="catalytic activity">
    <reaction evidence="7">
        <text>L-threonyl-[protein] + ATP = O-phospho-L-threonyl-[protein] + ADP + H(+)</text>
        <dbReference type="Rhea" id="RHEA:46608"/>
        <dbReference type="Rhea" id="RHEA-COMP:11060"/>
        <dbReference type="Rhea" id="RHEA-COMP:11605"/>
        <dbReference type="ChEBI" id="CHEBI:15378"/>
        <dbReference type="ChEBI" id="CHEBI:30013"/>
        <dbReference type="ChEBI" id="CHEBI:30616"/>
        <dbReference type="ChEBI" id="CHEBI:61977"/>
        <dbReference type="ChEBI" id="CHEBI:456216"/>
        <dbReference type="EC" id="2.7.11.1"/>
    </reaction>
</comment>
<dbReference type="Proteomes" id="UP001056384">
    <property type="component" value="Chromosome 5"/>
</dbReference>
<evidence type="ECO:0000256" key="9">
    <source>
        <dbReference type="SAM" id="MobiDB-lite"/>
    </source>
</evidence>
<evidence type="ECO:0000313" key="11">
    <source>
        <dbReference type="EMBL" id="USW53414.1"/>
    </source>
</evidence>
<feature type="compositionally biased region" description="Basic and acidic residues" evidence="9">
    <location>
        <begin position="169"/>
        <end position="179"/>
    </location>
</feature>